<feature type="compositionally biased region" description="Basic and acidic residues" evidence="1">
    <location>
        <begin position="345"/>
        <end position="358"/>
    </location>
</feature>
<protein>
    <submittedName>
        <fullName evidence="2">Type 2A phosphatase-associated protein 42</fullName>
    </submittedName>
</protein>
<feature type="compositionally biased region" description="Basic and acidic residues" evidence="1">
    <location>
        <begin position="367"/>
        <end position="382"/>
    </location>
</feature>
<dbReference type="AlphaFoldDB" id="A0A5J4Z6C6"/>
<dbReference type="Gene3D" id="1.25.40.540">
    <property type="entry name" value="TAP42-like family"/>
    <property type="match status" value="1"/>
</dbReference>
<dbReference type="InterPro" id="IPR007304">
    <property type="entry name" value="TAP46-like"/>
</dbReference>
<gene>
    <name evidence="2" type="ORF">FVE85_6821</name>
</gene>
<evidence type="ECO:0000313" key="3">
    <source>
        <dbReference type="Proteomes" id="UP000324585"/>
    </source>
</evidence>
<dbReference type="GO" id="GO:0035303">
    <property type="term" value="P:regulation of dephosphorylation"/>
    <property type="evidence" value="ECO:0007669"/>
    <property type="project" value="TreeGrafter"/>
</dbReference>
<organism evidence="2 3">
    <name type="scientific">Porphyridium purpureum</name>
    <name type="common">Red alga</name>
    <name type="synonym">Porphyridium cruentum</name>
    <dbReference type="NCBI Taxonomy" id="35688"/>
    <lineage>
        <taxon>Eukaryota</taxon>
        <taxon>Rhodophyta</taxon>
        <taxon>Bangiophyceae</taxon>
        <taxon>Porphyridiales</taxon>
        <taxon>Porphyridiaceae</taxon>
        <taxon>Porphyridium</taxon>
    </lineage>
</organism>
<feature type="region of interest" description="Disordered" evidence="1">
    <location>
        <begin position="32"/>
        <end position="53"/>
    </location>
</feature>
<dbReference type="PANTHER" id="PTHR10933:SF9">
    <property type="entry name" value="IMMUNOGLOBULIN-BINDING PROTEIN 1"/>
    <property type="match status" value="1"/>
</dbReference>
<evidence type="ECO:0000313" key="2">
    <source>
        <dbReference type="EMBL" id="KAA8499236.1"/>
    </source>
</evidence>
<proteinExistence type="predicted"/>
<feature type="compositionally biased region" description="Low complexity" evidence="1">
    <location>
        <begin position="116"/>
        <end position="131"/>
    </location>
</feature>
<dbReference type="Pfam" id="PF04177">
    <property type="entry name" value="TAP42"/>
    <property type="match status" value="1"/>
</dbReference>
<feature type="region of interest" description="Disordered" evidence="1">
    <location>
        <begin position="116"/>
        <end position="144"/>
    </location>
</feature>
<dbReference type="PANTHER" id="PTHR10933">
    <property type="entry name" value="IMMUNOGLOBULIN-BINDING PROTEIN 1"/>
    <property type="match status" value="1"/>
</dbReference>
<reference evidence="3" key="1">
    <citation type="journal article" date="2019" name="Nat. Commun.">
        <title>Expansion of phycobilisome linker gene families in mesophilic red algae.</title>
        <authorList>
            <person name="Lee J."/>
            <person name="Kim D."/>
            <person name="Bhattacharya D."/>
            <person name="Yoon H.S."/>
        </authorList>
    </citation>
    <scope>NUCLEOTIDE SEQUENCE [LARGE SCALE GENOMIC DNA]</scope>
    <source>
        <strain evidence="3">CCMP 1328</strain>
    </source>
</reference>
<dbReference type="OrthoDB" id="3879at2759"/>
<keyword evidence="3" id="KW-1185">Reference proteome</keyword>
<dbReference type="EMBL" id="VRMN01000001">
    <property type="protein sequence ID" value="KAA8499236.1"/>
    <property type="molecule type" value="Genomic_DNA"/>
</dbReference>
<dbReference type="GO" id="GO:0051721">
    <property type="term" value="F:protein phosphatase 2A binding"/>
    <property type="evidence" value="ECO:0007669"/>
    <property type="project" value="TreeGrafter"/>
</dbReference>
<accession>A0A5J4Z6C6</accession>
<comment type="caution">
    <text evidence="2">The sequence shown here is derived from an EMBL/GenBank/DDBJ whole genome shotgun (WGS) entry which is preliminary data.</text>
</comment>
<dbReference type="Proteomes" id="UP000324585">
    <property type="component" value="Unassembled WGS sequence"/>
</dbReference>
<evidence type="ECO:0000256" key="1">
    <source>
        <dbReference type="SAM" id="MobiDB-lite"/>
    </source>
</evidence>
<name>A0A5J4Z6C6_PORPP</name>
<dbReference type="OMA" id="EYELCEA"/>
<feature type="compositionally biased region" description="Polar residues" evidence="1">
    <location>
        <begin position="383"/>
        <end position="394"/>
    </location>
</feature>
<dbReference type="GO" id="GO:0009966">
    <property type="term" value="P:regulation of signal transduction"/>
    <property type="evidence" value="ECO:0007669"/>
    <property type="project" value="InterPro"/>
</dbReference>
<dbReference type="GO" id="GO:0005829">
    <property type="term" value="C:cytosol"/>
    <property type="evidence" value="ECO:0007669"/>
    <property type="project" value="TreeGrafter"/>
</dbReference>
<sequence>MRPEEEYEELGGYARVFNTCRRIDHASFPDLFGKRGEAQTGQQRHQVADPTAPRADPFTVFQRLQRMLVRIEALGLYSSNDGLEDVQTETIKWLLVRHYMAVVLVSGGVGVAAPAPTSQPSFSASSSSSEPGQDPRKDQLPGNKGLRLAVLKAARRENVQFMDHLLRMGALQPEDAKKFERMMETTLTSATSSRQDASAKREEKIATFKREKALASALATADLRDDLDEERMRDNMLLVLQDAVLRSFKLFDEIASELELIAFALRQEESGVDLDEEAAKRMERIRTQPVPSIAPGLPANFSILSKDVMRRQQMQSEVFRASHALPTYTVEEWGEIEYRQMVERTQRQNEAEAAREKQDDDSDNEEVSDRKTYEAREWDKFTDSVNKGSGNTIR</sequence>
<feature type="region of interest" description="Disordered" evidence="1">
    <location>
        <begin position="345"/>
        <end position="394"/>
    </location>
</feature>
<dbReference type="InterPro" id="IPR038511">
    <property type="entry name" value="TAP42/TAP46-like_sf"/>
</dbReference>